<name>A0A0C2WQ71_AMAMK</name>
<gene>
    <name evidence="2" type="ORF">M378DRAFT_15206</name>
</gene>
<feature type="region of interest" description="Disordered" evidence="1">
    <location>
        <begin position="97"/>
        <end position="119"/>
    </location>
</feature>
<evidence type="ECO:0000313" key="3">
    <source>
        <dbReference type="Proteomes" id="UP000054549"/>
    </source>
</evidence>
<sequence length="148" mass="16433">MLQTPLITHVHIQSIPRKPTLSNINGRIRTIHLHPSIDDETTVFFDNLPVISEESEECRLDETGTTILNHSLPPTPTLSSTTRFTPEIRIQVEEPVLPPLPLSPRSTGSGSGSGTRNGVVDDNVDFPALQYPDPLIHLLLISTMEKRR</sequence>
<organism evidence="2 3">
    <name type="scientific">Amanita muscaria (strain Koide BX008)</name>
    <dbReference type="NCBI Taxonomy" id="946122"/>
    <lineage>
        <taxon>Eukaryota</taxon>
        <taxon>Fungi</taxon>
        <taxon>Dikarya</taxon>
        <taxon>Basidiomycota</taxon>
        <taxon>Agaricomycotina</taxon>
        <taxon>Agaricomycetes</taxon>
        <taxon>Agaricomycetidae</taxon>
        <taxon>Agaricales</taxon>
        <taxon>Pluteineae</taxon>
        <taxon>Amanitaceae</taxon>
        <taxon>Amanita</taxon>
    </lineage>
</organism>
<protein>
    <submittedName>
        <fullName evidence="2">Uncharacterized protein</fullName>
    </submittedName>
</protein>
<dbReference type="InParanoid" id="A0A0C2WQ71"/>
<keyword evidence="3" id="KW-1185">Reference proteome</keyword>
<evidence type="ECO:0000256" key="1">
    <source>
        <dbReference type="SAM" id="MobiDB-lite"/>
    </source>
</evidence>
<dbReference type="Proteomes" id="UP000054549">
    <property type="component" value="Unassembled WGS sequence"/>
</dbReference>
<proteinExistence type="predicted"/>
<accession>A0A0C2WQ71</accession>
<dbReference type="EMBL" id="KN818327">
    <property type="protein sequence ID" value="KIL58861.1"/>
    <property type="molecule type" value="Genomic_DNA"/>
</dbReference>
<reference evidence="2 3" key="1">
    <citation type="submission" date="2014-04" db="EMBL/GenBank/DDBJ databases">
        <title>Evolutionary Origins and Diversification of the Mycorrhizal Mutualists.</title>
        <authorList>
            <consortium name="DOE Joint Genome Institute"/>
            <consortium name="Mycorrhizal Genomics Consortium"/>
            <person name="Kohler A."/>
            <person name="Kuo A."/>
            <person name="Nagy L.G."/>
            <person name="Floudas D."/>
            <person name="Copeland A."/>
            <person name="Barry K.W."/>
            <person name="Cichocki N."/>
            <person name="Veneault-Fourrey C."/>
            <person name="LaButti K."/>
            <person name="Lindquist E.A."/>
            <person name="Lipzen A."/>
            <person name="Lundell T."/>
            <person name="Morin E."/>
            <person name="Murat C."/>
            <person name="Riley R."/>
            <person name="Ohm R."/>
            <person name="Sun H."/>
            <person name="Tunlid A."/>
            <person name="Henrissat B."/>
            <person name="Grigoriev I.V."/>
            <person name="Hibbett D.S."/>
            <person name="Martin F."/>
        </authorList>
    </citation>
    <scope>NUCLEOTIDE SEQUENCE [LARGE SCALE GENOMIC DNA]</scope>
    <source>
        <strain evidence="2 3">Koide BX008</strain>
    </source>
</reference>
<dbReference type="HOGENOM" id="CLU_1758333_0_0_1"/>
<dbReference type="AlphaFoldDB" id="A0A0C2WQ71"/>
<evidence type="ECO:0000313" key="2">
    <source>
        <dbReference type="EMBL" id="KIL58861.1"/>
    </source>
</evidence>